<evidence type="ECO:0000256" key="6">
    <source>
        <dbReference type="ARBA" id="ARBA00023136"/>
    </source>
</evidence>
<dbReference type="CDD" id="cd01347">
    <property type="entry name" value="ligand_gated_channel"/>
    <property type="match status" value="1"/>
</dbReference>
<gene>
    <name evidence="14" type="ORF">ACFSJU_00555</name>
</gene>
<dbReference type="PANTHER" id="PTHR40980">
    <property type="entry name" value="PLUG DOMAIN-CONTAINING PROTEIN"/>
    <property type="match status" value="1"/>
</dbReference>
<comment type="similarity">
    <text evidence="8 9">Belongs to the TonB-dependent receptor family.</text>
</comment>
<protein>
    <submittedName>
        <fullName evidence="14">TonB-dependent receptor</fullName>
    </submittedName>
</protein>
<proteinExistence type="inferred from homology"/>
<dbReference type="Pfam" id="PF13715">
    <property type="entry name" value="CarbopepD_reg_2"/>
    <property type="match status" value="1"/>
</dbReference>
<keyword evidence="15" id="KW-1185">Reference proteome</keyword>
<comment type="caution">
    <text evidence="14">The sequence shown here is derived from an EMBL/GenBank/DDBJ whole genome shotgun (WGS) entry which is preliminary data.</text>
</comment>
<organism evidence="14 15">
    <name type="scientific">Paradesertivirga mongoliensis</name>
    <dbReference type="NCBI Taxonomy" id="2100740"/>
    <lineage>
        <taxon>Bacteria</taxon>
        <taxon>Pseudomonadati</taxon>
        <taxon>Bacteroidota</taxon>
        <taxon>Sphingobacteriia</taxon>
        <taxon>Sphingobacteriales</taxon>
        <taxon>Sphingobacteriaceae</taxon>
        <taxon>Paradesertivirga</taxon>
    </lineage>
</organism>
<evidence type="ECO:0000256" key="2">
    <source>
        <dbReference type="ARBA" id="ARBA00022448"/>
    </source>
</evidence>
<evidence type="ECO:0000259" key="12">
    <source>
        <dbReference type="Pfam" id="PF00593"/>
    </source>
</evidence>
<dbReference type="SUPFAM" id="SSF56935">
    <property type="entry name" value="Porins"/>
    <property type="match status" value="1"/>
</dbReference>
<evidence type="ECO:0000313" key="14">
    <source>
        <dbReference type="EMBL" id="MFD2160870.1"/>
    </source>
</evidence>
<feature type="domain" description="TonB-dependent receptor-like beta-barrel" evidence="12">
    <location>
        <begin position="505"/>
        <end position="975"/>
    </location>
</feature>
<keyword evidence="3 8" id="KW-1134">Transmembrane beta strand</keyword>
<dbReference type="Gene3D" id="2.60.40.1120">
    <property type="entry name" value="Carboxypeptidase-like, regulatory domain"/>
    <property type="match status" value="1"/>
</dbReference>
<evidence type="ECO:0000256" key="7">
    <source>
        <dbReference type="ARBA" id="ARBA00023237"/>
    </source>
</evidence>
<evidence type="ECO:0000256" key="5">
    <source>
        <dbReference type="ARBA" id="ARBA00023077"/>
    </source>
</evidence>
<dbReference type="Gene3D" id="2.40.170.20">
    <property type="entry name" value="TonB-dependent receptor, beta-barrel domain"/>
    <property type="match status" value="1"/>
</dbReference>
<keyword evidence="7 8" id="KW-0998">Cell outer membrane</keyword>
<reference evidence="15" key="1">
    <citation type="journal article" date="2019" name="Int. J. Syst. Evol. Microbiol.">
        <title>The Global Catalogue of Microorganisms (GCM) 10K type strain sequencing project: providing services to taxonomists for standard genome sequencing and annotation.</title>
        <authorList>
            <consortium name="The Broad Institute Genomics Platform"/>
            <consortium name="The Broad Institute Genome Sequencing Center for Infectious Disease"/>
            <person name="Wu L."/>
            <person name="Ma J."/>
        </authorList>
    </citation>
    <scope>NUCLEOTIDE SEQUENCE [LARGE SCALE GENOMIC DNA]</scope>
    <source>
        <strain evidence="15">KCTC 42217</strain>
    </source>
</reference>
<name>A0ABW4ZGP8_9SPHI</name>
<accession>A0ABW4ZGP8</accession>
<evidence type="ECO:0000256" key="1">
    <source>
        <dbReference type="ARBA" id="ARBA00004571"/>
    </source>
</evidence>
<keyword evidence="10" id="KW-0175">Coiled coil</keyword>
<dbReference type="PROSITE" id="PS52016">
    <property type="entry name" value="TONB_DEPENDENT_REC_3"/>
    <property type="match status" value="1"/>
</dbReference>
<evidence type="ECO:0000256" key="3">
    <source>
        <dbReference type="ARBA" id="ARBA00022452"/>
    </source>
</evidence>
<dbReference type="Gene3D" id="2.170.130.10">
    <property type="entry name" value="TonB-dependent receptor, plug domain"/>
    <property type="match status" value="1"/>
</dbReference>
<evidence type="ECO:0000313" key="15">
    <source>
        <dbReference type="Proteomes" id="UP001597387"/>
    </source>
</evidence>
<keyword evidence="6 8" id="KW-0472">Membrane</keyword>
<dbReference type="EMBL" id="JBHUHZ010000001">
    <property type="protein sequence ID" value="MFD2160870.1"/>
    <property type="molecule type" value="Genomic_DNA"/>
</dbReference>
<keyword evidence="14" id="KW-0675">Receptor</keyword>
<dbReference type="InterPro" id="IPR037066">
    <property type="entry name" value="Plug_dom_sf"/>
</dbReference>
<evidence type="ECO:0000256" key="4">
    <source>
        <dbReference type="ARBA" id="ARBA00022692"/>
    </source>
</evidence>
<keyword evidence="4 8" id="KW-0812">Transmembrane</keyword>
<keyword evidence="5 9" id="KW-0798">TonB box</keyword>
<feature type="coiled-coil region" evidence="10">
    <location>
        <begin position="617"/>
        <end position="644"/>
    </location>
</feature>
<dbReference type="PANTHER" id="PTHR40980:SF4">
    <property type="entry name" value="TONB-DEPENDENT RECEPTOR-LIKE BETA-BARREL DOMAIN-CONTAINING PROTEIN"/>
    <property type="match status" value="1"/>
</dbReference>
<dbReference type="Pfam" id="PF00593">
    <property type="entry name" value="TonB_dep_Rec_b-barrel"/>
    <property type="match status" value="1"/>
</dbReference>
<keyword evidence="11" id="KW-0732">Signal</keyword>
<dbReference type="RefSeq" id="WP_255902238.1">
    <property type="nucleotide sequence ID" value="NZ_JAFMZO010000002.1"/>
</dbReference>
<evidence type="ECO:0000256" key="11">
    <source>
        <dbReference type="SAM" id="SignalP"/>
    </source>
</evidence>
<evidence type="ECO:0000256" key="9">
    <source>
        <dbReference type="RuleBase" id="RU003357"/>
    </source>
</evidence>
<dbReference type="InterPro" id="IPR000531">
    <property type="entry name" value="Beta-barrel_TonB"/>
</dbReference>
<dbReference type="InterPro" id="IPR010104">
    <property type="entry name" value="TonB_rcpt_bac"/>
</dbReference>
<dbReference type="InterPro" id="IPR008969">
    <property type="entry name" value="CarboxyPept-like_regulatory"/>
</dbReference>
<dbReference type="InterPro" id="IPR039426">
    <property type="entry name" value="TonB-dep_rcpt-like"/>
</dbReference>
<dbReference type="InterPro" id="IPR036942">
    <property type="entry name" value="Beta-barrel_TonB_sf"/>
</dbReference>
<feature type="signal peptide" evidence="11">
    <location>
        <begin position="1"/>
        <end position="32"/>
    </location>
</feature>
<evidence type="ECO:0000256" key="10">
    <source>
        <dbReference type="SAM" id="Coils"/>
    </source>
</evidence>
<dbReference type="Proteomes" id="UP001597387">
    <property type="component" value="Unassembled WGS sequence"/>
</dbReference>
<sequence length="1008" mass="112312">MRKIYKRLDRLSNVFRKSLLPLVVFISASAGAQINSQTKPAPKISDGQSIEAIAALWGKVTDEQTGESLVGVSLALKGTSFKAITDVEGRFRFAKLPAGNQTLLISYIGYKTKAVEISETTGQLSIALESSSTNLGQVTITGLRRSQIQSINQKKQALNIKEVITANEAGKLPDINVAEATQRVSGVSIETDRGEGQFVSIRGIQPSLNNVTLNNTTLASTTNSRATALDLLPTEIISSIEIVKSTTPDMEGNAIGGSININTLSAFSKPKPFFIASLDGLHQVQQVNLSGFDKIKTPFRGAVTAGKKFGAKEQFGAVISANYFRRDFSASVLDPDGWEYNKYFYPNEIELQIEGNERDRMGISADFEFRPTLNNSVYLKTLYTRTNEIAKNSEFELTMQISGAQPLDQTATSGRFAKGSGELDQAYSDETENLYNYTLGTRNRFGRLSTDVYGTYSRAKTLLDNFDGTFENPKSTEPQLSLKYNTQPFFFEITPENPEFASNPEIYKLRNLNFTTGTVLEDVYEFSADLKYDFNLGSIPAYLKFGGRYRDRSKVVDRATDAYDLKYGDVNIANEDAYSLTPFYFPTSAPAQGGAMPFVHGNVNKFKDFAYNPANTNNESKIVRDKLETAIRAYENDLNNSETVSAGYVMGVMNFKKITAIGGLRVERTSTESNNAEVIVDEEESEVENALLVKNARLTNSYTNFLPSLQLKANITPNFIARAAWTNTIGRPDYSQLSATTQYNYAALDEEDENDINFPDQTHYEGDVTLANPGLKPYYSSNFDISLERYFSKGGMIAIGGFYKRIKNPIYEIETPSKAMFYEGKYYEELTFSQDLNAGNANLLGLEVSYDQPLTFLPGVFNGLGIGANFALIESKVNLSNFNRTDDIPMFRQANNVYNAALYYQKKGYELRLATSHRSKYLTSVANPADYEEELKSGISVSEFDRYEAPRTTYDLSGSYSFKKHYRITAQVRNLTNEAEQAYQGRASRYDRHDLTGRSFFLGMSMSF</sequence>
<dbReference type="SUPFAM" id="SSF49464">
    <property type="entry name" value="Carboxypeptidase regulatory domain-like"/>
    <property type="match status" value="1"/>
</dbReference>
<evidence type="ECO:0000256" key="8">
    <source>
        <dbReference type="PROSITE-ProRule" id="PRU01360"/>
    </source>
</evidence>
<comment type="subcellular location">
    <subcellularLocation>
        <location evidence="1 8">Cell outer membrane</location>
        <topology evidence="1 8">Multi-pass membrane protein</topology>
    </subcellularLocation>
</comment>
<feature type="domain" description="TonB-dependent receptor plug" evidence="13">
    <location>
        <begin position="159"/>
        <end position="257"/>
    </location>
</feature>
<evidence type="ECO:0000259" key="13">
    <source>
        <dbReference type="Pfam" id="PF07715"/>
    </source>
</evidence>
<dbReference type="Pfam" id="PF07715">
    <property type="entry name" value="Plug"/>
    <property type="match status" value="1"/>
</dbReference>
<dbReference type="InterPro" id="IPR012910">
    <property type="entry name" value="Plug_dom"/>
</dbReference>
<feature type="chain" id="PRO_5046991292" evidence="11">
    <location>
        <begin position="33"/>
        <end position="1008"/>
    </location>
</feature>
<keyword evidence="2 8" id="KW-0813">Transport</keyword>
<dbReference type="NCBIfam" id="TIGR01782">
    <property type="entry name" value="TonB-Xanth-Caul"/>
    <property type="match status" value="1"/>
</dbReference>